<evidence type="ECO:0000256" key="5">
    <source>
        <dbReference type="ARBA" id="ARBA00023242"/>
    </source>
</evidence>
<dbReference type="SUPFAM" id="SSF57667">
    <property type="entry name" value="beta-beta-alpha zinc fingers"/>
    <property type="match status" value="5"/>
</dbReference>
<dbReference type="EMBL" id="OA564290">
    <property type="protein sequence ID" value="CAD7193674.1"/>
    <property type="molecule type" value="Genomic_DNA"/>
</dbReference>
<gene>
    <name evidence="10" type="ORF">TDIB3V08_LOCUS131</name>
</gene>
<keyword evidence="4" id="KW-0862">Zinc</keyword>
<sequence>MSQSEGNDSSLERARFPLYHHSKKIKKKGEKSSMRRHLSDNKMEIEEEVSKGGGSDTDGNVPAASDLPLCVPHLLAPAPIPCQSVITKAWSSPTPASSLQISGPSGIMPSISSRKEVQALPKRNEYTSASIPKTVVFLQWLAMRHVMIKQFAPFVQTPFLSKCQNLLMISSALACHSKSKKEDSNFGDHIDGSEKFNSDSSFEPSSDEFMVGSGGENEESDEEEEWKPDVIANLNEEPIEAQIDPTEVECVMNDTSDDEFYDDTSPIQADSEGSDNFISNMQINQEKIEAMIDSLNTGLDEESHEKTAETSTENLRKIATLSSGESQPLTLDTDTVEDQIEKMFQTPSKTTEQLAEPATSNGKVASRESWEAADVLMAIKQEPGTDVDGNFPFPSQKKNRKEMFCEICCGPCPGLEELLQHLNTVHNFSIMALGGESRFTCIEECDKIFNSQALLDKHKKEVHNITKVTTTFQCPFCAVQAETKITVRQHIFDFHNNDLMSEPPQRPFAFPCRCCSKKFWHVEERNQHQMDEHSDTIESFFKCYICLQSYTSKVCLNRHVLTTHPGEQRYSPLSYKCKLCLVMFPTVAKMCKHFQDSHPAALVFLCRFCNMTLKTKKTLKTHIKNMHSQARQRECHLCGKMLLSKRAYAIHFRMKHSAISRVGFRCRICQKRFDSKDERKLHYQMDHEGESPYHCTDCGKGFASKSGMYGHRQLHTGTGVSTCGYCGKAFTRKDSYNEHLLIHNGPRHKCPHCPKEFVQRSNLVRHIRIHTEQAQAGVILFHCQSKEDTCVIDGYGPADAILIKYQCSGHSFAEWVKNLINACIVTSVFLTKGHATHISVFTPVRKRLLVLIVVKPIPKNRLNDSDILDYLDTIDSDSDFVYESDSDITSDDDNVPDLRNPAVHNLSDSDENGMDDEDYREILTMFFLGVPLSVLVVKQLFVSPRYDVLPRCAAQCAGCETAVCFTSQFTNSFALKEHRIIHDRQTQILCRRCGKAFNSEKYLQRHVALVHEPSHMYNCPLCSKAFSLPGRLKAHIMTHTGVKHMKCLLCDKAYSVRKSLRKHLLEKHNVGHDHPHYKRCFYAMSPEEAGLDIPSDIPRVRVSPAGSEDEPAIPIFRKQEVKKKVKKPRGTGRRGRPPGSGKKQKQSGDPSLVTSPKRGRGRGRGRGGGRGRGRGRPPKSLSIVTSPEPSTSTGRESQRVLRRKPSPKKFEIKQEPDSEEDSDSNNMLSMALQDEKSHSSTDSYEEKITKKRSVGNRKLSPMEYHSSAPTLSPENKEMLLNLVGATGQKKRRVEAIVEILQKYTNTGAEGNSKDGTGEDIKDEDQRQATHSRHDKESTEDRGSSDEGEGLVGKYTKVDVQGKIKEEECSLESSSGSSIDQQDVILDWPADDRETGSIPNRVKRVGFSLMASNSFDANEAQKDTESKVVDWRCVAKGEVWKDQQERKRMCQTTHKGGNVG</sequence>
<evidence type="ECO:0000256" key="2">
    <source>
        <dbReference type="ARBA" id="ARBA00022737"/>
    </source>
</evidence>
<feature type="domain" description="C2H2-type" evidence="9">
    <location>
        <begin position="693"/>
        <end position="720"/>
    </location>
</feature>
<dbReference type="PROSITE" id="PS50157">
    <property type="entry name" value="ZINC_FINGER_C2H2_2"/>
    <property type="match status" value="9"/>
</dbReference>
<evidence type="ECO:0000256" key="8">
    <source>
        <dbReference type="SAM" id="MobiDB-lite"/>
    </source>
</evidence>
<evidence type="ECO:0000256" key="1">
    <source>
        <dbReference type="ARBA" id="ARBA00022723"/>
    </source>
</evidence>
<dbReference type="GO" id="GO:0005634">
    <property type="term" value="C:nucleus"/>
    <property type="evidence" value="ECO:0007669"/>
    <property type="project" value="UniProtKB-ARBA"/>
</dbReference>
<dbReference type="GO" id="GO:0000978">
    <property type="term" value="F:RNA polymerase II cis-regulatory region sequence-specific DNA binding"/>
    <property type="evidence" value="ECO:0007669"/>
    <property type="project" value="TreeGrafter"/>
</dbReference>
<feature type="domain" description="C2H2-type" evidence="9">
    <location>
        <begin position="541"/>
        <end position="569"/>
    </location>
</feature>
<feature type="compositionally biased region" description="Basic residues" evidence="8">
    <location>
        <begin position="1120"/>
        <end position="1136"/>
    </location>
</feature>
<evidence type="ECO:0000259" key="9">
    <source>
        <dbReference type="PROSITE" id="PS50157"/>
    </source>
</evidence>
<feature type="compositionally biased region" description="Low complexity" evidence="8">
    <location>
        <begin position="198"/>
        <end position="209"/>
    </location>
</feature>
<feature type="domain" description="C2H2-type" evidence="9">
    <location>
        <begin position="664"/>
        <end position="692"/>
    </location>
</feature>
<feature type="compositionally biased region" description="Polar residues" evidence="8">
    <location>
        <begin position="345"/>
        <end position="363"/>
    </location>
</feature>
<feature type="region of interest" description="Disordered" evidence="8">
    <location>
        <begin position="345"/>
        <end position="367"/>
    </location>
</feature>
<dbReference type="FunFam" id="3.30.160.60:FF:000340">
    <property type="entry name" value="zinc finger protein 473 isoform X1"/>
    <property type="match status" value="1"/>
</dbReference>
<feature type="compositionally biased region" description="Basic and acidic residues" evidence="8">
    <location>
        <begin position="1311"/>
        <end position="1344"/>
    </location>
</feature>
<dbReference type="GO" id="GO:0008270">
    <property type="term" value="F:zinc ion binding"/>
    <property type="evidence" value="ECO:0007669"/>
    <property type="project" value="UniProtKB-KW"/>
</dbReference>
<feature type="compositionally biased region" description="Basic and acidic residues" evidence="8">
    <location>
        <begin position="181"/>
        <end position="197"/>
    </location>
</feature>
<feature type="region of interest" description="Disordered" evidence="8">
    <location>
        <begin position="1"/>
        <end position="60"/>
    </location>
</feature>
<feature type="domain" description="C2H2-type" evidence="9">
    <location>
        <begin position="988"/>
        <end position="1016"/>
    </location>
</feature>
<dbReference type="PROSITE" id="PS00028">
    <property type="entry name" value="ZINC_FINGER_C2H2_1"/>
    <property type="match status" value="13"/>
</dbReference>
<organism evidence="10">
    <name type="scientific">Timema douglasi</name>
    <name type="common">Walking stick</name>
    <dbReference type="NCBI Taxonomy" id="61478"/>
    <lineage>
        <taxon>Eukaryota</taxon>
        <taxon>Metazoa</taxon>
        <taxon>Ecdysozoa</taxon>
        <taxon>Arthropoda</taxon>
        <taxon>Hexapoda</taxon>
        <taxon>Insecta</taxon>
        <taxon>Pterygota</taxon>
        <taxon>Neoptera</taxon>
        <taxon>Polyneoptera</taxon>
        <taxon>Phasmatodea</taxon>
        <taxon>Timematodea</taxon>
        <taxon>Timematoidea</taxon>
        <taxon>Timematidae</taxon>
        <taxon>Timema</taxon>
    </lineage>
</organism>
<comment type="similarity">
    <text evidence="6">Belongs to the snail C2H2-type zinc-finger protein family.</text>
</comment>
<protein>
    <recommendedName>
        <fullName evidence="9">C2H2-type domain-containing protein</fullName>
    </recommendedName>
</protein>
<dbReference type="Pfam" id="PF00096">
    <property type="entry name" value="zf-C2H2"/>
    <property type="match status" value="3"/>
</dbReference>
<name>A0A7R8V8T2_TIMDO</name>
<evidence type="ECO:0000313" key="10">
    <source>
        <dbReference type="EMBL" id="CAD7193674.1"/>
    </source>
</evidence>
<feature type="domain" description="C2H2-type" evidence="9">
    <location>
        <begin position="604"/>
        <end position="632"/>
    </location>
</feature>
<dbReference type="InterPro" id="IPR050527">
    <property type="entry name" value="Snail/Krueppel_Znf"/>
</dbReference>
<keyword evidence="2" id="KW-0677">Repeat</keyword>
<feature type="region of interest" description="Disordered" evidence="8">
    <location>
        <begin position="1094"/>
        <end position="1275"/>
    </location>
</feature>
<feature type="compositionally biased region" description="Basic and acidic residues" evidence="8">
    <location>
        <begin position="1233"/>
        <end position="1248"/>
    </location>
</feature>
<dbReference type="InterPro" id="IPR013087">
    <property type="entry name" value="Znf_C2H2_type"/>
</dbReference>
<keyword evidence="5" id="KW-0539">Nucleus</keyword>
<evidence type="ECO:0000256" key="3">
    <source>
        <dbReference type="ARBA" id="ARBA00022771"/>
    </source>
</evidence>
<dbReference type="Gene3D" id="3.30.160.60">
    <property type="entry name" value="Classic Zinc Finger"/>
    <property type="match status" value="10"/>
</dbReference>
<feature type="region of interest" description="Disordered" evidence="8">
    <location>
        <begin position="1302"/>
        <end position="1353"/>
    </location>
</feature>
<accession>A0A7R8V8T2</accession>
<feature type="compositionally biased region" description="Acidic residues" evidence="8">
    <location>
        <begin position="216"/>
        <end position="226"/>
    </location>
</feature>
<evidence type="ECO:0000256" key="6">
    <source>
        <dbReference type="ARBA" id="ARBA00037948"/>
    </source>
</evidence>
<evidence type="ECO:0000256" key="4">
    <source>
        <dbReference type="ARBA" id="ARBA00022833"/>
    </source>
</evidence>
<feature type="compositionally biased region" description="Basic and acidic residues" evidence="8">
    <location>
        <begin position="30"/>
        <end position="50"/>
    </location>
</feature>
<dbReference type="SMART" id="SM00355">
    <property type="entry name" value="ZnF_C2H2"/>
    <property type="match status" value="16"/>
</dbReference>
<feature type="domain" description="C2H2-type" evidence="9">
    <location>
        <begin position="748"/>
        <end position="775"/>
    </location>
</feature>
<feature type="domain" description="C2H2-type" evidence="9">
    <location>
        <begin position="439"/>
        <end position="468"/>
    </location>
</feature>
<feature type="domain" description="C2H2-type" evidence="9">
    <location>
        <begin position="721"/>
        <end position="748"/>
    </location>
</feature>
<dbReference type="PANTHER" id="PTHR24388:SF53">
    <property type="entry name" value="CHORION TRANSCRIPTION FACTOR CF2-RELATED"/>
    <property type="match status" value="1"/>
</dbReference>
<feature type="domain" description="C2H2-type" evidence="9">
    <location>
        <begin position="1017"/>
        <end position="1044"/>
    </location>
</feature>
<evidence type="ECO:0000256" key="7">
    <source>
        <dbReference type="PROSITE-ProRule" id="PRU00042"/>
    </source>
</evidence>
<dbReference type="PANTHER" id="PTHR24388">
    <property type="entry name" value="ZINC FINGER PROTEIN"/>
    <property type="match status" value="1"/>
</dbReference>
<feature type="region of interest" description="Disordered" evidence="8">
    <location>
        <begin position="181"/>
        <end position="226"/>
    </location>
</feature>
<keyword evidence="1" id="KW-0479">Metal-binding</keyword>
<feature type="compositionally biased region" description="Polar residues" evidence="8">
    <location>
        <begin position="1182"/>
        <end position="1195"/>
    </location>
</feature>
<proteinExistence type="inferred from homology"/>
<keyword evidence="3 7" id="KW-0863">Zinc-finger</keyword>
<reference evidence="10" key="1">
    <citation type="submission" date="2020-11" db="EMBL/GenBank/DDBJ databases">
        <authorList>
            <person name="Tran Van P."/>
        </authorList>
    </citation>
    <scope>NUCLEOTIDE SEQUENCE</scope>
</reference>
<dbReference type="GO" id="GO:0000981">
    <property type="term" value="F:DNA-binding transcription factor activity, RNA polymerase II-specific"/>
    <property type="evidence" value="ECO:0007669"/>
    <property type="project" value="TreeGrafter"/>
</dbReference>
<dbReference type="InterPro" id="IPR036236">
    <property type="entry name" value="Znf_C2H2_sf"/>
</dbReference>
<feature type="compositionally biased region" description="Basic residues" evidence="8">
    <location>
        <begin position="18"/>
        <end position="29"/>
    </location>
</feature>
<feature type="compositionally biased region" description="Basic residues" evidence="8">
    <location>
        <begin position="1157"/>
        <end position="1177"/>
    </location>
</feature>